<dbReference type="RefSeq" id="XP_022317206.1">
    <property type="nucleotide sequence ID" value="XM_022461498.1"/>
</dbReference>
<dbReference type="InterPro" id="IPR017770">
    <property type="entry name" value="RNA3'_term_phos_cyc_type_1"/>
</dbReference>
<accession>A0A8B8CRZ4</accession>
<evidence type="ECO:0000256" key="3">
    <source>
        <dbReference type="ARBA" id="ARBA00021428"/>
    </source>
</evidence>
<organism evidence="13 14">
    <name type="scientific">Crassostrea virginica</name>
    <name type="common">Eastern oyster</name>
    <dbReference type="NCBI Taxonomy" id="6565"/>
    <lineage>
        <taxon>Eukaryota</taxon>
        <taxon>Metazoa</taxon>
        <taxon>Spiralia</taxon>
        <taxon>Lophotrochozoa</taxon>
        <taxon>Mollusca</taxon>
        <taxon>Bivalvia</taxon>
        <taxon>Autobranchia</taxon>
        <taxon>Pteriomorphia</taxon>
        <taxon>Ostreida</taxon>
        <taxon>Ostreoidea</taxon>
        <taxon>Ostreidae</taxon>
        <taxon>Crassostrea</taxon>
    </lineage>
</organism>
<keyword evidence="10" id="KW-0067">ATP-binding</keyword>
<evidence type="ECO:0000256" key="7">
    <source>
        <dbReference type="ARBA" id="ARBA00032543"/>
    </source>
</evidence>
<keyword evidence="5 10" id="KW-0547">Nucleotide-binding</keyword>
<keyword evidence="13" id="KW-1185">Reference proteome</keyword>
<evidence type="ECO:0000313" key="14">
    <source>
        <dbReference type="RefSeq" id="XP_022317206.1"/>
    </source>
</evidence>
<dbReference type="InterPro" id="IPR013792">
    <property type="entry name" value="RNA3'P_cycl/enolpyr_Trfase_a/b"/>
</dbReference>
<keyword evidence="4" id="KW-0436">Ligase</keyword>
<dbReference type="FunFam" id="3.30.360.20:FF:000002">
    <property type="entry name" value="RNA terminal phosphate cyclase-like 1"/>
    <property type="match status" value="1"/>
</dbReference>
<comment type="similarity">
    <text evidence="1">Belongs to the RNA 3'-terminal cyclase family. Type 1 subfamily.</text>
</comment>
<gene>
    <name evidence="14" type="primary">LOC111120637</name>
</gene>
<evidence type="ECO:0000256" key="5">
    <source>
        <dbReference type="ARBA" id="ARBA00022741"/>
    </source>
</evidence>
<dbReference type="SUPFAM" id="SSF52913">
    <property type="entry name" value="RNA 3'-terminal phosphate cyclase, RPTC, insert domain"/>
    <property type="match status" value="1"/>
</dbReference>
<name>A0A8B8CRZ4_CRAVI</name>
<evidence type="ECO:0000256" key="8">
    <source>
        <dbReference type="ARBA" id="ARBA00045867"/>
    </source>
</evidence>
<dbReference type="GeneID" id="111120637"/>
<evidence type="ECO:0000259" key="11">
    <source>
        <dbReference type="Pfam" id="PF01137"/>
    </source>
</evidence>
<evidence type="ECO:0000256" key="4">
    <source>
        <dbReference type="ARBA" id="ARBA00022598"/>
    </source>
</evidence>
<evidence type="ECO:0000256" key="1">
    <source>
        <dbReference type="ARBA" id="ARBA00009206"/>
    </source>
</evidence>
<dbReference type="GO" id="GO:0006396">
    <property type="term" value="P:RNA processing"/>
    <property type="evidence" value="ECO:0007669"/>
    <property type="project" value="InterPro"/>
</dbReference>
<dbReference type="GO" id="GO:0005634">
    <property type="term" value="C:nucleus"/>
    <property type="evidence" value="ECO:0007669"/>
    <property type="project" value="TreeGrafter"/>
</dbReference>
<comment type="function">
    <text evidence="8">Catalyzes the conversion of 3'-phosphate to a 2',3'-cyclic phosphodiester at the end of RNA. The mechanism of action of the enzyme occurs in 3 steps: (A) adenylation of the enzyme by ATP; (B) transfer of adenylate to an RNA-N3'P to produce RNA-N3'PP5'A; (C) and attack of the adjacent 2'-hydroxyl on the 3'-phosphorus in the diester linkage to produce the cyclic end product. Likely functions in some aspects of cellular RNA processing. Function plays an important role in regulating axon regeneration by inhibiting central nervous system (CNS) axon regeneration following optic nerve injury.</text>
</comment>
<feature type="binding site" evidence="10">
    <location>
        <position position="134"/>
    </location>
    <ligand>
        <name>ATP</name>
        <dbReference type="ChEBI" id="CHEBI:30616"/>
    </ligand>
</feature>
<evidence type="ECO:0000313" key="13">
    <source>
        <dbReference type="Proteomes" id="UP000694844"/>
    </source>
</evidence>
<dbReference type="Gene3D" id="3.30.360.20">
    <property type="entry name" value="RNA 3'-terminal phosphate cyclase, insert domain"/>
    <property type="match status" value="1"/>
</dbReference>
<evidence type="ECO:0000256" key="10">
    <source>
        <dbReference type="PIRSR" id="PIRSR005378-2"/>
    </source>
</evidence>
<evidence type="ECO:0000256" key="9">
    <source>
        <dbReference type="PIRSR" id="PIRSR005378-1"/>
    </source>
</evidence>
<dbReference type="PANTHER" id="PTHR11096:SF0">
    <property type="entry name" value="RNA 3'-TERMINAL PHOSPHATE CYCLASE"/>
    <property type="match status" value="1"/>
</dbReference>
<dbReference type="NCBIfam" id="TIGR03399">
    <property type="entry name" value="RNA_3prim_cycl"/>
    <property type="match status" value="1"/>
</dbReference>
<dbReference type="Proteomes" id="UP000694844">
    <property type="component" value="Chromosome 2"/>
</dbReference>
<dbReference type="EC" id="6.5.1.4" evidence="2"/>
<dbReference type="InterPro" id="IPR013791">
    <property type="entry name" value="RNA3'-term_phos_cycl_insert"/>
</dbReference>
<dbReference type="PANTHER" id="PTHR11096">
    <property type="entry name" value="RNA 3' TERMINAL PHOSPHATE CYCLASE"/>
    <property type="match status" value="1"/>
</dbReference>
<reference evidence="14" key="1">
    <citation type="submission" date="2025-08" db="UniProtKB">
        <authorList>
            <consortium name="RefSeq"/>
        </authorList>
    </citation>
    <scope>IDENTIFICATION</scope>
    <source>
        <tissue evidence="14">Whole sample</tissue>
    </source>
</reference>
<dbReference type="SUPFAM" id="SSF55205">
    <property type="entry name" value="EPT/RTPC-like"/>
    <property type="match status" value="1"/>
</dbReference>
<dbReference type="GO" id="GO:0003963">
    <property type="term" value="F:RNA-3'-phosphate cyclase activity"/>
    <property type="evidence" value="ECO:0007669"/>
    <property type="project" value="UniProtKB-EC"/>
</dbReference>
<feature type="active site" description="Tele-AMP-histidine intermediate" evidence="9">
    <location>
        <position position="348"/>
    </location>
</feature>
<dbReference type="PROSITE" id="PS01287">
    <property type="entry name" value="RTC"/>
    <property type="match status" value="1"/>
</dbReference>
<feature type="domain" description="RNA 3'-terminal phosphate cyclase insert" evidence="12">
    <location>
        <begin position="214"/>
        <end position="313"/>
    </location>
</feature>
<dbReference type="PIRSF" id="PIRSF005378">
    <property type="entry name" value="RNA3'_term_phos_cycl_euk"/>
    <property type="match status" value="1"/>
</dbReference>
<dbReference type="Gene3D" id="3.65.10.20">
    <property type="entry name" value="RNA 3'-terminal phosphate cyclase domain"/>
    <property type="match status" value="1"/>
</dbReference>
<feature type="domain" description="RNA 3'-terminal phosphate cyclase" evidence="11">
    <location>
        <begin position="43"/>
        <end position="366"/>
    </location>
</feature>
<dbReference type="AlphaFoldDB" id="A0A8B8CRZ4"/>
<evidence type="ECO:0000256" key="2">
    <source>
        <dbReference type="ARBA" id="ARBA00012725"/>
    </source>
</evidence>
<dbReference type="OrthoDB" id="25029at2759"/>
<dbReference type="KEGG" id="cvn:111120637"/>
<sequence>MRGLYFRFVWRRFVTVVQYTHHLKLHLSNMAQHQFLDIDGSVLEGGGQILRNAATLSCLLNQPIRVQKIRAGRDKPGLRAQHLTGLELVAEICGGKLENGAVGSTEVTLTPGKVKAGSYKADTKTAGSICLLMQAAVPFCVFSDGDIHLTLIGGTNAEMAPQIDYALMVFRPVVSRFGLHFDGEIKKRGFFPKGGGEVHLRVSPCSGLRGVTMTEQGTVTRVYGISFVAGNLPKKVAHIMSECATAVIKEHHRGVPINIDVVKEMQGIGIGCGILVIAETSTGCLLAGSALGKRGKPAEKVGQEAGEMLVNNLFNGGCVDEFLQDQLIILMALAEGKSEILCGPLSLHTETAIHVASIMTKAKFEVQEFTKNSTIIKCQGIGLKPNNDS</sequence>
<proteinExistence type="inferred from homology"/>
<dbReference type="HAMAP" id="MF_00200">
    <property type="entry name" value="RTC"/>
    <property type="match status" value="1"/>
</dbReference>
<dbReference type="InterPro" id="IPR000228">
    <property type="entry name" value="RNA3'_term_phos_cyc"/>
</dbReference>
<dbReference type="InterPro" id="IPR036553">
    <property type="entry name" value="RPTC_insert"/>
</dbReference>
<protein>
    <recommendedName>
        <fullName evidence="3">RNA 3'-terminal phosphate cyclase</fullName>
        <ecNumber evidence="2">6.5.1.4</ecNumber>
    </recommendedName>
    <alternativeName>
        <fullName evidence="7">RNA terminal phosphate cyclase domain-containing protein 1</fullName>
    </alternativeName>
</protein>
<feature type="binding site" evidence="10">
    <location>
        <begin position="322"/>
        <end position="326"/>
    </location>
    <ligand>
        <name>ATP</name>
        <dbReference type="ChEBI" id="CHEBI:30616"/>
    </ligand>
</feature>
<evidence type="ECO:0000259" key="12">
    <source>
        <dbReference type="Pfam" id="PF05189"/>
    </source>
</evidence>
<comment type="catalytic activity">
    <reaction evidence="6">
        <text>a 3'-end 3'-phospho-ribonucleotide-RNA + ATP = a 3'-end 2',3'-cyclophospho-ribonucleotide-RNA + AMP + diphosphate</text>
        <dbReference type="Rhea" id="RHEA:23976"/>
        <dbReference type="Rhea" id="RHEA-COMP:10463"/>
        <dbReference type="Rhea" id="RHEA-COMP:10464"/>
        <dbReference type="ChEBI" id="CHEBI:30616"/>
        <dbReference type="ChEBI" id="CHEBI:33019"/>
        <dbReference type="ChEBI" id="CHEBI:83062"/>
        <dbReference type="ChEBI" id="CHEBI:83064"/>
        <dbReference type="ChEBI" id="CHEBI:456215"/>
        <dbReference type="EC" id="6.5.1.4"/>
    </reaction>
</comment>
<dbReference type="InterPro" id="IPR020719">
    <property type="entry name" value="RNA3'_term_phos_cycl-like_CS"/>
</dbReference>
<dbReference type="GO" id="GO:0005524">
    <property type="term" value="F:ATP binding"/>
    <property type="evidence" value="ECO:0007669"/>
    <property type="project" value="UniProtKB-KW"/>
</dbReference>
<dbReference type="Pfam" id="PF05189">
    <property type="entry name" value="RTC_insert"/>
    <property type="match status" value="1"/>
</dbReference>
<dbReference type="Pfam" id="PF01137">
    <property type="entry name" value="RTC"/>
    <property type="match status" value="1"/>
</dbReference>
<dbReference type="InterPro" id="IPR037136">
    <property type="entry name" value="RNA3'_phos_cyclase_dom_sf"/>
</dbReference>
<dbReference type="InterPro" id="IPR023797">
    <property type="entry name" value="RNA3'_phos_cyclase_dom"/>
</dbReference>
<evidence type="ECO:0000256" key="6">
    <source>
        <dbReference type="ARBA" id="ARBA00024481"/>
    </source>
</evidence>